<dbReference type="Pfam" id="PF01614">
    <property type="entry name" value="IclR_C"/>
    <property type="match status" value="1"/>
</dbReference>
<dbReference type="InterPro" id="IPR014757">
    <property type="entry name" value="Tscrpt_reg_IclR_C"/>
</dbReference>
<gene>
    <name evidence="6" type="ORF">C7419_103166</name>
</gene>
<evidence type="ECO:0000313" key="7">
    <source>
        <dbReference type="Proteomes" id="UP000245754"/>
    </source>
</evidence>
<dbReference type="PANTHER" id="PTHR30136:SF24">
    <property type="entry name" value="HTH-TYPE TRANSCRIPTIONAL REPRESSOR ALLR"/>
    <property type="match status" value="1"/>
</dbReference>
<dbReference type="Pfam" id="PF09339">
    <property type="entry name" value="HTH_IclR"/>
    <property type="match status" value="1"/>
</dbReference>
<dbReference type="SUPFAM" id="SSF55781">
    <property type="entry name" value="GAF domain-like"/>
    <property type="match status" value="1"/>
</dbReference>
<organism evidence="6 7">
    <name type="scientific">Cupriavidus plantarum</name>
    <dbReference type="NCBI Taxonomy" id="942865"/>
    <lineage>
        <taxon>Bacteria</taxon>
        <taxon>Pseudomonadati</taxon>
        <taxon>Pseudomonadota</taxon>
        <taxon>Betaproteobacteria</taxon>
        <taxon>Burkholderiales</taxon>
        <taxon>Burkholderiaceae</taxon>
        <taxon>Cupriavidus</taxon>
    </lineage>
</organism>
<keyword evidence="1" id="KW-0805">Transcription regulation</keyword>
<protein>
    <submittedName>
        <fullName evidence="6">IclR family transcriptional regulator</fullName>
    </submittedName>
</protein>
<dbReference type="InterPro" id="IPR036388">
    <property type="entry name" value="WH-like_DNA-bd_sf"/>
</dbReference>
<feature type="domain" description="IclR-ED" evidence="5">
    <location>
        <begin position="97"/>
        <end position="280"/>
    </location>
</feature>
<sequence>MAFFCVRMRDNECSFIDKPTLLMPASSPAKVAGTAAFSKFMVVLQQVADAEEPVTIASLARDGDFPRPTVYRIVAALVAEGMLRENPRDNTLSLGPRLMQLASRSWSRSDLRVAAVDALKTLRDVTGETVHLAVPNGNTMIYIEKLESPSAVRMASRIGTSVSMHSTAVGKAYLFALPSDALDALIPQLEFRRYMPNSIGDADTLRAQLEAFRSRGWSVDDEENEAGIHCFGAPILDAHGHPIAAVSVSTLRFRQKEDPVAAYVTPLMAACREIGARVAETPALAGGRDV</sequence>
<evidence type="ECO:0000256" key="2">
    <source>
        <dbReference type="ARBA" id="ARBA00023125"/>
    </source>
</evidence>
<dbReference type="SMART" id="SM00346">
    <property type="entry name" value="HTH_ICLR"/>
    <property type="match status" value="1"/>
</dbReference>
<dbReference type="InterPro" id="IPR029016">
    <property type="entry name" value="GAF-like_dom_sf"/>
</dbReference>
<keyword evidence="2" id="KW-0238">DNA-binding</keyword>
<dbReference type="PANTHER" id="PTHR30136">
    <property type="entry name" value="HELIX-TURN-HELIX TRANSCRIPTIONAL REGULATOR, ICLR FAMILY"/>
    <property type="match status" value="1"/>
</dbReference>
<dbReference type="Gene3D" id="1.10.10.10">
    <property type="entry name" value="Winged helix-like DNA-binding domain superfamily/Winged helix DNA-binding domain"/>
    <property type="match status" value="1"/>
</dbReference>
<dbReference type="PROSITE" id="PS51077">
    <property type="entry name" value="HTH_ICLR"/>
    <property type="match status" value="1"/>
</dbReference>
<dbReference type="GO" id="GO:0045892">
    <property type="term" value="P:negative regulation of DNA-templated transcription"/>
    <property type="evidence" value="ECO:0007669"/>
    <property type="project" value="TreeGrafter"/>
</dbReference>
<dbReference type="Proteomes" id="UP000245754">
    <property type="component" value="Unassembled WGS sequence"/>
</dbReference>
<evidence type="ECO:0000259" key="4">
    <source>
        <dbReference type="PROSITE" id="PS51077"/>
    </source>
</evidence>
<evidence type="ECO:0000256" key="1">
    <source>
        <dbReference type="ARBA" id="ARBA00023015"/>
    </source>
</evidence>
<dbReference type="GO" id="GO:0003700">
    <property type="term" value="F:DNA-binding transcription factor activity"/>
    <property type="evidence" value="ECO:0007669"/>
    <property type="project" value="TreeGrafter"/>
</dbReference>
<dbReference type="GO" id="GO:0003677">
    <property type="term" value="F:DNA binding"/>
    <property type="evidence" value="ECO:0007669"/>
    <property type="project" value="UniProtKB-KW"/>
</dbReference>
<evidence type="ECO:0000313" key="6">
    <source>
        <dbReference type="EMBL" id="PWK33847.1"/>
    </source>
</evidence>
<dbReference type="SUPFAM" id="SSF46785">
    <property type="entry name" value="Winged helix' DNA-binding domain"/>
    <property type="match status" value="1"/>
</dbReference>
<dbReference type="EMBL" id="QGGT01000003">
    <property type="protein sequence ID" value="PWK33847.1"/>
    <property type="molecule type" value="Genomic_DNA"/>
</dbReference>
<evidence type="ECO:0000259" key="5">
    <source>
        <dbReference type="PROSITE" id="PS51078"/>
    </source>
</evidence>
<dbReference type="Gene3D" id="3.30.450.40">
    <property type="match status" value="1"/>
</dbReference>
<dbReference type="InterPro" id="IPR050707">
    <property type="entry name" value="HTH_MetabolicPath_Reg"/>
</dbReference>
<dbReference type="AlphaFoldDB" id="A0A316ET16"/>
<accession>A0A316ET16</accession>
<keyword evidence="7" id="KW-1185">Reference proteome</keyword>
<reference evidence="6 7" key="1">
    <citation type="submission" date="2018-05" db="EMBL/GenBank/DDBJ databases">
        <title>Genomic Encyclopedia of Type Strains, Phase IV (KMG-V): Genome sequencing to study the core and pangenomes of soil and plant-associated prokaryotes.</title>
        <authorList>
            <person name="Whitman W."/>
        </authorList>
    </citation>
    <scope>NUCLEOTIDE SEQUENCE [LARGE SCALE GENOMIC DNA]</scope>
    <source>
        <strain evidence="6 7">SLV-132</strain>
    </source>
</reference>
<feature type="domain" description="HTH iclR-type" evidence="4">
    <location>
        <begin position="34"/>
        <end position="96"/>
    </location>
</feature>
<comment type="caution">
    <text evidence="6">The sequence shown here is derived from an EMBL/GenBank/DDBJ whole genome shotgun (WGS) entry which is preliminary data.</text>
</comment>
<proteinExistence type="predicted"/>
<dbReference type="InterPro" id="IPR036390">
    <property type="entry name" value="WH_DNA-bd_sf"/>
</dbReference>
<name>A0A316ET16_9BURK</name>
<keyword evidence="3" id="KW-0804">Transcription</keyword>
<dbReference type="PROSITE" id="PS51078">
    <property type="entry name" value="ICLR_ED"/>
    <property type="match status" value="1"/>
</dbReference>
<dbReference type="InterPro" id="IPR005471">
    <property type="entry name" value="Tscrpt_reg_IclR_N"/>
</dbReference>
<evidence type="ECO:0000256" key="3">
    <source>
        <dbReference type="ARBA" id="ARBA00023163"/>
    </source>
</evidence>